<dbReference type="PROSITE" id="PS50111">
    <property type="entry name" value="CHEMOTAXIS_TRANSDUC_2"/>
    <property type="match status" value="1"/>
</dbReference>
<dbReference type="Gene3D" id="1.20.120.30">
    <property type="entry name" value="Aspartate receptor, ligand-binding domain"/>
    <property type="match status" value="1"/>
</dbReference>
<evidence type="ECO:0000313" key="16">
    <source>
        <dbReference type="Proteomes" id="UP000245055"/>
    </source>
</evidence>
<evidence type="ECO:0000256" key="11">
    <source>
        <dbReference type="PROSITE-ProRule" id="PRU00284"/>
    </source>
</evidence>
<keyword evidence="17" id="KW-1185">Reference proteome</keyword>
<proteinExistence type="inferred from homology"/>
<dbReference type="InterPro" id="IPR051310">
    <property type="entry name" value="MCP_chemotaxis"/>
</dbReference>
<reference evidence="15 17" key="2">
    <citation type="submission" date="2018-09" db="EMBL/GenBank/DDBJ databases">
        <title>Phylogenetic diversity of Pectobacterium and Dickeya strains causing blackleg disease of potato in Morocco.</title>
        <authorList>
            <person name="Oulghazi S."/>
            <person name="Moumni M."/>
            <person name="Faure D."/>
        </authorList>
    </citation>
    <scope>NUCLEOTIDE SEQUENCE [LARGE SCALE GENOMIC DNA]</scope>
    <source>
        <strain evidence="15 17">S4.16.03.LID</strain>
    </source>
</reference>
<organism evidence="14 16">
    <name type="scientific">Dickeya dianthicola</name>
    <dbReference type="NCBI Taxonomy" id="204039"/>
    <lineage>
        <taxon>Bacteria</taxon>
        <taxon>Pseudomonadati</taxon>
        <taxon>Pseudomonadota</taxon>
        <taxon>Gammaproteobacteria</taxon>
        <taxon>Enterobacterales</taxon>
        <taxon>Pectobacteriaceae</taxon>
        <taxon>Dickeya</taxon>
    </lineage>
</organism>
<reference evidence="14 16" key="1">
    <citation type="submission" date="2018-05" db="EMBL/GenBank/DDBJ databases">
        <title>Genomic diversity of pathogens causing Blackleg of Potato in Pakistan.</title>
        <authorList>
            <person name="Sarfraz S."/>
            <person name="Riaz K."/>
            <person name="Oulghazi S."/>
            <person name="Cigna J."/>
            <person name="Sahi S.T."/>
            <person name="Khan S.H."/>
            <person name="Hameed A."/>
            <person name="Faure D."/>
        </authorList>
    </citation>
    <scope>NUCLEOTIDE SEQUENCE [LARGE SCALE GENOMIC DNA]</scope>
    <source>
        <strain evidence="14 16">SS70</strain>
    </source>
</reference>
<evidence type="ECO:0000313" key="17">
    <source>
        <dbReference type="Proteomes" id="UP000266633"/>
    </source>
</evidence>
<dbReference type="PANTHER" id="PTHR43531">
    <property type="entry name" value="PROTEIN ICFG"/>
    <property type="match status" value="1"/>
</dbReference>
<evidence type="ECO:0000256" key="8">
    <source>
        <dbReference type="ARBA" id="ARBA00023136"/>
    </source>
</evidence>
<evidence type="ECO:0000256" key="2">
    <source>
        <dbReference type="ARBA" id="ARBA00022475"/>
    </source>
</evidence>
<dbReference type="InterPro" id="IPR004089">
    <property type="entry name" value="MCPsignal_dom"/>
</dbReference>
<dbReference type="PANTHER" id="PTHR43531:SF14">
    <property type="entry name" value="METHYL-ACCEPTING CHEMOTAXIS PROTEIN I-RELATED"/>
    <property type="match status" value="1"/>
</dbReference>
<dbReference type="Proteomes" id="UP000266633">
    <property type="component" value="Unassembled WGS sequence"/>
</dbReference>
<gene>
    <name evidence="15" type="ORF">D5077_08760</name>
    <name evidence="14" type="ORF">DF213_09845</name>
</gene>
<evidence type="ECO:0000256" key="4">
    <source>
        <dbReference type="ARBA" id="ARBA00022500"/>
    </source>
</evidence>
<dbReference type="SUPFAM" id="SSF47170">
    <property type="entry name" value="Aspartate receptor, ligand-binding domain"/>
    <property type="match status" value="1"/>
</dbReference>
<dbReference type="GO" id="GO:0005886">
    <property type="term" value="C:plasma membrane"/>
    <property type="evidence" value="ECO:0007669"/>
    <property type="project" value="UniProtKB-SubCell"/>
</dbReference>
<evidence type="ECO:0000259" key="13">
    <source>
        <dbReference type="PROSITE" id="PS50111"/>
    </source>
</evidence>
<keyword evidence="4" id="KW-0145">Chemotaxis</keyword>
<dbReference type="SMART" id="SM00283">
    <property type="entry name" value="MA"/>
    <property type="match status" value="1"/>
</dbReference>
<dbReference type="Gene3D" id="1.10.287.950">
    <property type="entry name" value="Methyl-accepting chemotaxis protein"/>
    <property type="match status" value="1"/>
</dbReference>
<keyword evidence="9 11" id="KW-0807">Transducer</keyword>
<dbReference type="FunFam" id="1.10.287.950:FF:000001">
    <property type="entry name" value="Methyl-accepting chemotaxis sensory transducer"/>
    <property type="match status" value="1"/>
</dbReference>
<dbReference type="GO" id="GO:0004888">
    <property type="term" value="F:transmembrane signaling receptor activity"/>
    <property type="evidence" value="ECO:0007669"/>
    <property type="project" value="InterPro"/>
</dbReference>
<name>A0AAP6S0Y4_9GAMM</name>
<evidence type="ECO:0000256" key="6">
    <source>
        <dbReference type="ARBA" id="ARBA00022692"/>
    </source>
</evidence>
<dbReference type="InterPro" id="IPR035440">
    <property type="entry name" value="4HB_MCP_dom_sf"/>
</dbReference>
<dbReference type="Pfam" id="PF02203">
    <property type="entry name" value="TarH"/>
    <property type="match status" value="1"/>
</dbReference>
<sequence>MSFLRNISIRVMMLFIMGLFVVLWGGVSGFSLYSLKQVTTLLNDNSTQGRIYTYLVYGNDQYFRSVTRMARVMDYSQFGDTENAKKTLDSAQIAINNTKGALEKFKAADQVGVDKALVDNMITTWSALLNNGIDPMYRALQSNNLDEFRRIFRTVYPPASVAFGDVAQKYASVVTSTDYIGSVSSHNNWTRNVLILALVISVLIFLVSERYLTVYLVNPVAVIKAHLGKLIAGRLDQHLDEFGRNCAGRIIPDIKHLQLSLKDTVLLIRDTAEAIYQSATEIRQGNNDLSGRTEQQASALQETAASMEQLSSTVQHNAENVHQATKLAQEASDAAKQGGKITGNVVETMDSITASSRKIADITSVINGIAFQTNILALNAAVEAARAGEQGRGFAVVAGEVRSLAQRSAQAAKEIEGLIAESVSRVDIGSSQVKQAGDAMQMIIDVVSHVSNLIGEIASASDEQSRGISQIGQAVTEMDGVTQQNAALVQQAMAATASLEEQARQLTQAVEVFHLGSEHQTAAGRANPASNMALKRPAPRGTTPALPPARKASDQGNWEQF</sequence>
<dbReference type="SUPFAM" id="SSF58104">
    <property type="entry name" value="Methyl-accepting chemotaxis protein (MCP) signaling domain"/>
    <property type="match status" value="1"/>
</dbReference>
<dbReference type="GO" id="GO:0007165">
    <property type="term" value="P:signal transduction"/>
    <property type="evidence" value="ECO:0007669"/>
    <property type="project" value="UniProtKB-KW"/>
</dbReference>
<dbReference type="Pfam" id="PF00015">
    <property type="entry name" value="MCPsignal"/>
    <property type="match status" value="1"/>
</dbReference>
<evidence type="ECO:0000256" key="12">
    <source>
        <dbReference type="SAM" id="MobiDB-lite"/>
    </source>
</evidence>
<dbReference type="RefSeq" id="WP_024105650.1">
    <property type="nucleotide sequence ID" value="NZ_CP031560.1"/>
</dbReference>
<keyword evidence="8" id="KW-0472">Membrane</keyword>
<comment type="caution">
    <text evidence="14">The sequence shown here is derived from an EMBL/GenBank/DDBJ whole genome shotgun (WGS) entry which is preliminary data.</text>
</comment>
<dbReference type="Proteomes" id="UP000245055">
    <property type="component" value="Unassembled WGS sequence"/>
</dbReference>
<protein>
    <submittedName>
        <fullName evidence="14">Methyl-accepting chemotaxis protein</fullName>
    </submittedName>
</protein>
<dbReference type="PRINTS" id="PR00260">
    <property type="entry name" value="CHEMTRNSDUCR"/>
</dbReference>
<dbReference type="EMBL" id="QESZ01000012">
    <property type="protein sequence ID" value="PWD73944.1"/>
    <property type="molecule type" value="Genomic_DNA"/>
</dbReference>
<evidence type="ECO:0000256" key="7">
    <source>
        <dbReference type="ARBA" id="ARBA00022989"/>
    </source>
</evidence>
<feature type="region of interest" description="Disordered" evidence="12">
    <location>
        <begin position="520"/>
        <end position="561"/>
    </location>
</feature>
<dbReference type="CDD" id="cd11386">
    <property type="entry name" value="MCP_signal"/>
    <property type="match status" value="1"/>
</dbReference>
<comment type="subcellular location">
    <subcellularLocation>
        <location evidence="1">Cell inner membrane</location>
        <topology evidence="1">Multi-pass membrane protein</topology>
    </subcellularLocation>
</comment>
<evidence type="ECO:0000256" key="5">
    <source>
        <dbReference type="ARBA" id="ARBA00022519"/>
    </source>
</evidence>
<keyword evidence="6" id="KW-0812">Transmembrane</keyword>
<dbReference type="GO" id="GO:0006935">
    <property type="term" value="P:chemotaxis"/>
    <property type="evidence" value="ECO:0007669"/>
    <property type="project" value="UniProtKB-KW"/>
</dbReference>
<evidence type="ECO:0000313" key="14">
    <source>
        <dbReference type="EMBL" id="PWD73944.1"/>
    </source>
</evidence>
<evidence type="ECO:0000256" key="3">
    <source>
        <dbReference type="ARBA" id="ARBA00022481"/>
    </source>
</evidence>
<accession>A0AAP6S0Y4</accession>
<dbReference type="AlphaFoldDB" id="A0AAP6S0Y4"/>
<dbReference type="InterPro" id="IPR004090">
    <property type="entry name" value="Chemotax_Me-accpt_rcpt"/>
</dbReference>
<keyword evidence="5" id="KW-0997">Cell inner membrane</keyword>
<dbReference type="GeneID" id="49321801"/>
<keyword evidence="7" id="KW-1133">Transmembrane helix</keyword>
<evidence type="ECO:0000313" key="15">
    <source>
        <dbReference type="EMBL" id="RJL73615.1"/>
    </source>
</evidence>
<dbReference type="EMBL" id="QZDO01000028">
    <property type="protein sequence ID" value="RJL73615.1"/>
    <property type="molecule type" value="Genomic_DNA"/>
</dbReference>
<keyword evidence="3" id="KW-0488">Methylation</keyword>
<comment type="similarity">
    <text evidence="10">Belongs to the methyl-accepting chemotaxis (MCP) protein family.</text>
</comment>
<evidence type="ECO:0000256" key="1">
    <source>
        <dbReference type="ARBA" id="ARBA00004429"/>
    </source>
</evidence>
<keyword evidence="2" id="KW-1003">Cell membrane</keyword>
<evidence type="ECO:0000256" key="10">
    <source>
        <dbReference type="ARBA" id="ARBA00029447"/>
    </source>
</evidence>
<feature type="domain" description="Methyl-accepting transducer" evidence="13">
    <location>
        <begin position="271"/>
        <end position="500"/>
    </location>
</feature>
<dbReference type="InterPro" id="IPR003122">
    <property type="entry name" value="Tar_rcpt_lig-bd"/>
</dbReference>
<evidence type="ECO:0000256" key="9">
    <source>
        <dbReference type="ARBA" id="ARBA00023224"/>
    </source>
</evidence>